<evidence type="ECO:0008006" key="3">
    <source>
        <dbReference type="Google" id="ProtNLM"/>
    </source>
</evidence>
<evidence type="ECO:0000313" key="1">
    <source>
        <dbReference type="EMBL" id="ROT73169.1"/>
    </source>
</evidence>
<dbReference type="EMBL" id="QCYY01002057">
    <property type="protein sequence ID" value="ROT73169.1"/>
    <property type="molecule type" value="Genomic_DNA"/>
</dbReference>
<proteinExistence type="predicted"/>
<keyword evidence="2" id="KW-1185">Reference proteome</keyword>
<reference evidence="1 2" key="2">
    <citation type="submission" date="2019-01" db="EMBL/GenBank/DDBJ databases">
        <title>The decoding of complex shrimp genome reveals the adaptation for benthos swimmer, frequently molting mechanism and breeding impact on genome.</title>
        <authorList>
            <person name="Sun Y."/>
            <person name="Gao Y."/>
            <person name="Yu Y."/>
        </authorList>
    </citation>
    <scope>NUCLEOTIDE SEQUENCE [LARGE SCALE GENOMIC DNA]</scope>
    <source>
        <tissue evidence="1">Muscle</tissue>
    </source>
</reference>
<dbReference type="OrthoDB" id="4321958at2759"/>
<dbReference type="AlphaFoldDB" id="A0A3R7P1Y2"/>
<gene>
    <name evidence="1" type="ORF">C7M84_008397</name>
</gene>
<sequence>MRPEPCHRKRILLEASPTPSHRKGFIPDRQGLPRLSKARRRRGFREALIRGEMLRIRVHHPTGVSREQLMEALLSEEILEEQGCEGRRCTANEHCCGGHVCVDFDGASGTCLSSMGQREGAECRSDSECAAGLLCDMGSCVQFQGKKRYNEPCSVSTECEIGRGLCCQVVRRHRQAPKTLCGYFKDP</sequence>
<protein>
    <recommendedName>
        <fullName evidence="3">Dickkopf N-terminal cysteine-rich domain-containing protein</fullName>
    </recommendedName>
</protein>
<name>A0A3R7P1Y2_PENVA</name>
<accession>A0A3R7P1Y2</accession>
<organism evidence="1 2">
    <name type="scientific">Penaeus vannamei</name>
    <name type="common">Whiteleg shrimp</name>
    <name type="synonym">Litopenaeus vannamei</name>
    <dbReference type="NCBI Taxonomy" id="6689"/>
    <lineage>
        <taxon>Eukaryota</taxon>
        <taxon>Metazoa</taxon>
        <taxon>Ecdysozoa</taxon>
        <taxon>Arthropoda</taxon>
        <taxon>Crustacea</taxon>
        <taxon>Multicrustacea</taxon>
        <taxon>Malacostraca</taxon>
        <taxon>Eumalacostraca</taxon>
        <taxon>Eucarida</taxon>
        <taxon>Decapoda</taxon>
        <taxon>Dendrobranchiata</taxon>
        <taxon>Penaeoidea</taxon>
        <taxon>Penaeidae</taxon>
        <taxon>Penaeus</taxon>
    </lineage>
</organism>
<dbReference type="Proteomes" id="UP000283509">
    <property type="component" value="Unassembled WGS sequence"/>
</dbReference>
<evidence type="ECO:0000313" key="2">
    <source>
        <dbReference type="Proteomes" id="UP000283509"/>
    </source>
</evidence>
<reference evidence="1 2" key="1">
    <citation type="submission" date="2018-04" db="EMBL/GenBank/DDBJ databases">
        <authorList>
            <person name="Zhang X."/>
            <person name="Yuan J."/>
            <person name="Li F."/>
            <person name="Xiang J."/>
        </authorList>
    </citation>
    <scope>NUCLEOTIDE SEQUENCE [LARGE SCALE GENOMIC DNA]</scope>
    <source>
        <tissue evidence="1">Muscle</tissue>
    </source>
</reference>
<comment type="caution">
    <text evidence="1">The sequence shown here is derived from an EMBL/GenBank/DDBJ whole genome shotgun (WGS) entry which is preliminary data.</text>
</comment>